<accession>A0AAW1TEQ7</accession>
<keyword evidence="2" id="KW-1185">Reference proteome</keyword>
<dbReference type="Gene3D" id="3.40.190.10">
    <property type="entry name" value="Periplasmic binding protein-like II"/>
    <property type="match status" value="2"/>
</dbReference>
<proteinExistence type="predicted"/>
<evidence type="ECO:0000313" key="1">
    <source>
        <dbReference type="EMBL" id="KAK9867878.1"/>
    </source>
</evidence>
<dbReference type="SUPFAM" id="SSF53850">
    <property type="entry name" value="Periplasmic binding protein-like II"/>
    <property type="match status" value="1"/>
</dbReference>
<dbReference type="Proteomes" id="UP001485043">
    <property type="component" value="Unassembled WGS sequence"/>
</dbReference>
<name>A0AAW1TEQ7_9CHLO</name>
<evidence type="ECO:0000313" key="2">
    <source>
        <dbReference type="Proteomes" id="UP001485043"/>
    </source>
</evidence>
<protein>
    <submittedName>
        <fullName evidence="1">Uncharacterized protein</fullName>
    </submittedName>
</protein>
<gene>
    <name evidence="1" type="ORF">WJX84_009481</name>
</gene>
<reference evidence="1 2" key="1">
    <citation type="journal article" date="2024" name="Nat. Commun.">
        <title>Phylogenomics reveals the evolutionary origins of lichenization in chlorophyte algae.</title>
        <authorList>
            <person name="Puginier C."/>
            <person name="Libourel C."/>
            <person name="Otte J."/>
            <person name="Skaloud P."/>
            <person name="Haon M."/>
            <person name="Grisel S."/>
            <person name="Petersen M."/>
            <person name="Berrin J.G."/>
            <person name="Delaux P.M."/>
            <person name="Dal Grande F."/>
            <person name="Keller J."/>
        </authorList>
    </citation>
    <scope>NUCLEOTIDE SEQUENCE [LARGE SCALE GENOMIC DNA]</scope>
    <source>
        <strain evidence="1 2">SAG 2523</strain>
    </source>
</reference>
<dbReference type="InterPro" id="IPR050962">
    <property type="entry name" value="Phosphate-bind_PstS"/>
</dbReference>
<sequence length="254" mass="25650">MSYPTLSAPCVAGSSRITAAATVSGDGSTALQPFLENALGRTQATSTVKVSLPYSGVGSGQGQQDFLSRTVNYGVSDIPLTTTQYNSLGSRPPTGNNISIITRADNSGTTALFTSYLVKASPSVWNLGSGLSVNFPTTVRGVTGTNSVVAGLSAVGNSIGYATSGAGVAAGLTEVALRNFNGQYLTSVQGNYDELANQLVLPAPTGDWSTVNLTYINAASLRSVAAINAPATPDFGLAFSKPANAPIVTGGTSG</sequence>
<dbReference type="PANTHER" id="PTHR42996:SF1">
    <property type="entry name" value="PHOSPHATE-BINDING PROTEIN PSTS"/>
    <property type="match status" value="1"/>
</dbReference>
<comment type="caution">
    <text evidence="1">The sequence shown here is derived from an EMBL/GenBank/DDBJ whole genome shotgun (WGS) entry which is preliminary data.</text>
</comment>
<dbReference type="EMBL" id="JALJOV010000058">
    <property type="protein sequence ID" value="KAK9867878.1"/>
    <property type="molecule type" value="Genomic_DNA"/>
</dbReference>
<dbReference type="PANTHER" id="PTHR42996">
    <property type="entry name" value="PHOSPHATE-BINDING PROTEIN PSTS"/>
    <property type="match status" value="1"/>
</dbReference>
<dbReference type="AlphaFoldDB" id="A0AAW1TEQ7"/>
<organism evidence="1 2">
    <name type="scientific">Apatococcus fuscideae</name>
    <dbReference type="NCBI Taxonomy" id="2026836"/>
    <lineage>
        <taxon>Eukaryota</taxon>
        <taxon>Viridiplantae</taxon>
        <taxon>Chlorophyta</taxon>
        <taxon>core chlorophytes</taxon>
        <taxon>Trebouxiophyceae</taxon>
        <taxon>Chlorellales</taxon>
        <taxon>Chlorellaceae</taxon>
        <taxon>Apatococcus</taxon>
    </lineage>
</organism>